<accession>A0A7C8IG64</accession>
<dbReference type="OrthoDB" id="4205424at2759"/>
<feature type="domain" description="Sld7 C-terminal" evidence="2">
    <location>
        <begin position="335"/>
        <end position="436"/>
    </location>
</feature>
<comment type="caution">
    <text evidence="3">The sequence shown here is derived from an EMBL/GenBank/DDBJ whole genome shotgun (WGS) entry which is preliminary data.</text>
</comment>
<keyword evidence="4" id="KW-1185">Reference proteome</keyword>
<dbReference type="EMBL" id="JAADJZ010000001">
    <property type="protein sequence ID" value="KAF2878588.1"/>
    <property type="molecule type" value="Genomic_DNA"/>
</dbReference>
<feature type="region of interest" description="Disordered" evidence="1">
    <location>
        <begin position="491"/>
        <end position="515"/>
    </location>
</feature>
<protein>
    <recommendedName>
        <fullName evidence="2">Sld7 C-terminal domain-containing protein</fullName>
    </recommendedName>
</protein>
<feature type="compositionally biased region" description="Low complexity" evidence="1">
    <location>
        <begin position="281"/>
        <end position="299"/>
    </location>
</feature>
<dbReference type="Proteomes" id="UP000481861">
    <property type="component" value="Unassembled WGS sequence"/>
</dbReference>
<feature type="region of interest" description="Disordered" evidence="1">
    <location>
        <begin position="135"/>
        <end position="154"/>
    </location>
</feature>
<gene>
    <name evidence="3" type="ORF">BDV95DRAFT_478516</name>
</gene>
<evidence type="ECO:0000259" key="2">
    <source>
        <dbReference type="Pfam" id="PF18596"/>
    </source>
</evidence>
<reference evidence="3 4" key="1">
    <citation type="submission" date="2020-01" db="EMBL/GenBank/DDBJ databases">
        <authorList>
            <consortium name="DOE Joint Genome Institute"/>
            <person name="Haridas S."/>
            <person name="Albert R."/>
            <person name="Binder M."/>
            <person name="Bloem J."/>
            <person name="Labutti K."/>
            <person name="Salamov A."/>
            <person name="Andreopoulos B."/>
            <person name="Baker S.E."/>
            <person name="Barry K."/>
            <person name="Bills G."/>
            <person name="Bluhm B.H."/>
            <person name="Cannon C."/>
            <person name="Castanera R."/>
            <person name="Culley D.E."/>
            <person name="Daum C."/>
            <person name="Ezra D."/>
            <person name="Gonzalez J.B."/>
            <person name="Henrissat B."/>
            <person name="Kuo A."/>
            <person name="Liang C."/>
            <person name="Lipzen A."/>
            <person name="Lutzoni F."/>
            <person name="Magnuson J."/>
            <person name="Mondo S."/>
            <person name="Nolan M."/>
            <person name="Ohm R."/>
            <person name="Pangilinan J."/>
            <person name="Park H.-J.H."/>
            <person name="Ramirez L."/>
            <person name="Alfaro M."/>
            <person name="Sun H."/>
            <person name="Tritt A."/>
            <person name="Yoshinaga Y."/>
            <person name="Zwiers L.-H.L."/>
            <person name="Turgeon B.G."/>
            <person name="Goodwin S.B."/>
            <person name="Spatafora J.W."/>
            <person name="Crous P.W."/>
            <person name="Grigoriev I.V."/>
        </authorList>
    </citation>
    <scope>NUCLEOTIDE SEQUENCE [LARGE SCALE GENOMIC DNA]</scope>
    <source>
        <strain evidence="3 4">CBS 611.86</strain>
    </source>
</reference>
<dbReference type="Pfam" id="PF18596">
    <property type="entry name" value="Sld7_C"/>
    <property type="match status" value="1"/>
</dbReference>
<dbReference type="AlphaFoldDB" id="A0A7C8IG64"/>
<evidence type="ECO:0000256" key="1">
    <source>
        <dbReference type="SAM" id="MobiDB-lite"/>
    </source>
</evidence>
<evidence type="ECO:0000313" key="3">
    <source>
        <dbReference type="EMBL" id="KAF2878588.1"/>
    </source>
</evidence>
<sequence>MADIWSGAILLPDNTAVTDISLASPNASSRPVPATALRFLSTVATAHIPLYLAAGPTLDVWTTNEATQNWFQAILLSTAGPAVAEDASTPDWWACARAQSPIGILAQVEAHDASVDWPRITEILFYGTIASTTTGALPTPPSSSPDSPHNIPESLPELRVHALPLSSDLFHRSTVPDDCPANPAHNASGAPVDHEPGFLSSALGPGLPTTGSSPKRKRDIFDEAAEARKKARRKGGAGVAAAAAAAAKGQDSQRRVGHGNSISIDPKTTALSDARPPFAHSVLSRPPSRQLSRSPSLASEPRPMSRKGLHEPQARRSTLSRVATITLQPEEPTTETRNKEALSKVVMAAMRLHGLQQRKKSKSRLGSVAPGVQANDAFSEETAADEAAKDEEYKIIYHQTFKGAVLAFRMHISTKPLYSQPDRLRHIVEQLLSIFCADPLTQPLPSEEPLDLLATPGNQLTPGLLGSSHGQVNPFDLPSANRYAAVKATDDTQLGNGSPVSRRREQTATMMGILG</sequence>
<proteinExistence type="predicted"/>
<name>A0A7C8IG64_9PLEO</name>
<evidence type="ECO:0000313" key="4">
    <source>
        <dbReference type="Proteomes" id="UP000481861"/>
    </source>
</evidence>
<dbReference type="InterPro" id="IPR041260">
    <property type="entry name" value="Sld7_C"/>
</dbReference>
<feature type="region of interest" description="Disordered" evidence="1">
    <location>
        <begin position="245"/>
        <end position="338"/>
    </location>
</feature>
<feature type="region of interest" description="Disordered" evidence="1">
    <location>
        <begin position="174"/>
        <end position="218"/>
    </location>
</feature>
<feature type="compositionally biased region" description="Polar residues" evidence="1">
    <location>
        <begin position="315"/>
        <end position="327"/>
    </location>
</feature>
<organism evidence="3 4">
    <name type="scientific">Massariosphaeria phaeospora</name>
    <dbReference type="NCBI Taxonomy" id="100035"/>
    <lineage>
        <taxon>Eukaryota</taxon>
        <taxon>Fungi</taxon>
        <taxon>Dikarya</taxon>
        <taxon>Ascomycota</taxon>
        <taxon>Pezizomycotina</taxon>
        <taxon>Dothideomycetes</taxon>
        <taxon>Pleosporomycetidae</taxon>
        <taxon>Pleosporales</taxon>
        <taxon>Pleosporales incertae sedis</taxon>
        <taxon>Massariosphaeria</taxon>
    </lineage>
</organism>